<organism evidence="7 8">
    <name type="scientific">Halorientalis pallida</name>
    <dbReference type="NCBI Taxonomy" id="2479928"/>
    <lineage>
        <taxon>Archaea</taxon>
        <taxon>Methanobacteriati</taxon>
        <taxon>Methanobacteriota</taxon>
        <taxon>Stenosarchaea group</taxon>
        <taxon>Halobacteria</taxon>
        <taxon>Halobacteriales</taxon>
        <taxon>Haloarculaceae</taxon>
        <taxon>Halorientalis</taxon>
    </lineage>
</organism>
<feature type="transmembrane region" description="Helical" evidence="5">
    <location>
        <begin position="184"/>
        <end position="201"/>
    </location>
</feature>
<comment type="caution">
    <text evidence="7">The sequence shown here is derived from an EMBL/GenBank/DDBJ whole genome shotgun (WGS) entry which is preliminary data.</text>
</comment>
<feature type="transmembrane region" description="Helical" evidence="5">
    <location>
        <begin position="153"/>
        <end position="172"/>
    </location>
</feature>
<evidence type="ECO:0000259" key="6">
    <source>
        <dbReference type="Pfam" id="PF04893"/>
    </source>
</evidence>
<dbReference type="RefSeq" id="WP_129068103.1">
    <property type="nucleotide sequence ID" value="NZ_RDFA01000002.1"/>
</dbReference>
<gene>
    <name evidence="7" type="ORF">EAF64_06140</name>
</gene>
<evidence type="ECO:0000256" key="5">
    <source>
        <dbReference type="SAM" id="Phobius"/>
    </source>
</evidence>
<dbReference type="OrthoDB" id="116519at2157"/>
<evidence type="ECO:0000256" key="3">
    <source>
        <dbReference type="ARBA" id="ARBA00022989"/>
    </source>
</evidence>
<evidence type="ECO:0000256" key="4">
    <source>
        <dbReference type="ARBA" id="ARBA00023136"/>
    </source>
</evidence>
<sequence>MKYNTLFLNPDRFFEDRVEANKLRIWPALVVVLSGIAVGSNNLVVLSKLLTATSPSVSLILVVSTIVNTIISVFTIVFFWFMYSSVLYFVSRWFGGAGGFRDLMRLVGWSFVPTIVGGVCSLLITYQRVGGVDEVSRTAVIDSIRSVPPTMQLVLTTIGVAIVTWQAFLWVFAVKQARGLSPRASVYTISIPFVVSVLWTIRPLL</sequence>
<dbReference type="EMBL" id="RDFA01000002">
    <property type="protein sequence ID" value="RXK50141.1"/>
    <property type="molecule type" value="Genomic_DNA"/>
</dbReference>
<keyword evidence="2 5" id="KW-0812">Transmembrane</keyword>
<dbReference type="Pfam" id="PF04893">
    <property type="entry name" value="Yip1"/>
    <property type="match status" value="1"/>
</dbReference>
<evidence type="ECO:0000313" key="8">
    <source>
        <dbReference type="Proteomes" id="UP000289691"/>
    </source>
</evidence>
<evidence type="ECO:0000256" key="2">
    <source>
        <dbReference type="ARBA" id="ARBA00022692"/>
    </source>
</evidence>
<comment type="subcellular location">
    <subcellularLocation>
        <location evidence="1">Membrane</location>
        <topology evidence="1">Multi-pass membrane protein</topology>
    </subcellularLocation>
</comment>
<dbReference type="AlphaFoldDB" id="A0A498KWY8"/>
<protein>
    <submittedName>
        <fullName evidence="7">YIP1 family protein</fullName>
    </submittedName>
</protein>
<keyword evidence="8" id="KW-1185">Reference proteome</keyword>
<feature type="transmembrane region" description="Helical" evidence="5">
    <location>
        <begin position="25"/>
        <end position="45"/>
    </location>
</feature>
<evidence type="ECO:0000256" key="1">
    <source>
        <dbReference type="ARBA" id="ARBA00004141"/>
    </source>
</evidence>
<dbReference type="InterPro" id="IPR006977">
    <property type="entry name" value="Yip1_dom"/>
</dbReference>
<reference evidence="7 8" key="1">
    <citation type="submission" date="2019-01" db="EMBL/GenBank/DDBJ databases">
        <title>Halorientalis sp. F13-25 a new haloarchaeum isolated from hypersaline water.</title>
        <authorList>
            <person name="Ana D.-V."/>
            <person name="Cristina S.-P."/>
            <person name="Antonio V."/>
        </authorList>
    </citation>
    <scope>NUCLEOTIDE SEQUENCE [LARGE SCALE GENOMIC DNA]</scope>
    <source>
        <strain evidence="7 8">F13-25</strain>
    </source>
</reference>
<feature type="domain" description="Yip1" evidence="6">
    <location>
        <begin position="6"/>
        <end position="199"/>
    </location>
</feature>
<proteinExistence type="predicted"/>
<feature type="transmembrane region" description="Helical" evidence="5">
    <location>
        <begin position="57"/>
        <end position="83"/>
    </location>
</feature>
<accession>A0A498KWY8</accession>
<dbReference type="GO" id="GO:0016020">
    <property type="term" value="C:membrane"/>
    <property type="evidence" value="ECO:0007669"/>
    <property type="project" value="UniProtKB-SubCell"/>
</dbReference>
<keyword evidence="3 5" id="KW-1133">Transmembrane helix</keyword>
<keyword evidence="4 5" id="KW-0472">Membrane</keyword>
<evidence type="ECO:0000313" key="7">
    <source>
        <dbReference type="EMBL" id="RXK50141.1"/>
    </source>
</evidence>
<name>A0A498KWY8_9EURY</name>
<dbReference type="Proteomes" id="UP000289691">
    <property type="component" value="Unassembled WGS sequence"/>
</dbReference>
<feature type="transmembrane region" description="Helical" evidence="5">
    <location>
        <begin position="103"/>
        <end position="124"/>
    </location>
</feature>